<protein>
    <submittedName>
        <fullName evidence="1">Uncharacterized protein</fullName>
    </submittedName>
</protein>
<accession>A0A0F9U5C6</accession>
<organism evidence="1">
    <name type="scientific">marine sediment metagenome</name>
    <dbReference type="NCBI Taxonomy" id="412755"/>
    <lineage>
        <taxon>unclassified sequences</taxon>
        <taxon>metagenomes</taxon>
        <taxon>ecological metagenomes</taxon>
    </lineage>
</organism>
<sequence length="83" mass="9516">MKRELKVWNGKEAESKEEPLVFWLDQEGSTVRLRVAVESEGGEDNQFFIGEIQEDGVLYLYPSIPEQFSLQLDDNGRIVVKNA</sequence>
<gene>
    <name evidence="1" type="ORF">LCGC14_0249980</name>
</gene>
<reference evidence="1" key="1">
    <citation type="journal article" date="2015" name="Nature">
        <title>Complex archaea that bridge the gap between prokaryotes and eukaryotes.</title>
        <authorList>
            <person name="Spang A."/>
            <person name="Saw J.H."/>
            <person name="Jorgensen S.L."/>
            <person name="Zaremba-Niedzwiedzka K."/>
            <person name="Martijn J."/>
            <person name="Lind A.E."/>
            <person name="van Eijk R."/>
            <person name="Schleper C."/>
            <person name="Guy L."/>
            <person name="Ettema T.J."/>
        </authorList>
    </citation>
    <scope>NUCLEOTIDE SEQUENCE</scope>
</reference>
<evidence type="ECO:0000313" key="1">
    <source>
        <dbReference type="EMBL" id="KKN88435.1"/>
    </source>
</evidence>
<name>A0A0F9U5C6_9ZZZZ</name>
<proteinExistence type="predicted"/>
<comment type="caution">
    <text evidence="1">The sequence shown here is derived from an EMBL/GenBank/DDBJ whole genome shotgun (WGS) entry which is preliminary data.</text>
</comment>
<dbReference type="AlphaFoldDB" id="A0A0F9U5C6"/>
<dbReference type="EMBL" id="LAZR01000129">
    <property type="protein sequence ID" value="KKN88435.1"/>
    <property type="molecule type" value="Genomic_DNA"/>
</dbReference>